<evidence type="ECO:0000256" key="4">
    <source>
        <dbReference type="ARBA" id="ARBA00022692"/>
    </source>
</evidence>
<evidence type="ECO:0000256" key="5">
    <source>
        <dbReference type="ARBA" id="ARBA00022842"/>
    </source>
</evidence>
<keyword evidence="3" id="KW-0813">Transport</keyword>
<comment type="caution">
    <text evidence="11">The sequence shown here is derived from an EMBL/GenBank/DDBJ whole genome shotgun (WGS) entry which is preliminary data.</text>
</comment>
<dbReference type="InterPro" id="IPR036739">
    <property type="entry name" value="SLC41_membr_dom_sf"/>
</dbReference>
<comment type="similarity">
    <text evidence="2">Belongs to the SLC41A transporter family.</text>
</comment>
<dbReference type="GO" id="GO:0006811">
    <property type="term" value="P:monoatomic ion transport"/>
    <property type="evidence" value="ECO:0007669"/>
    <property type="project" value="UniProtKB-KW"/>
</dbReference>
<keyword evidence="7" id="KW-0406">Ion transport</keyword>
<evidence type="ECO:0000256" key="2">
    <source>
        <dbReference type="ARBA" id="ARBA00009749"/>
    </source>
</evidence>
<feature type="transmembrane region" description="Helical" evidence="9">
    <location>
        <begin position="162"/>
        <end position="187"/>
    </location>
</feature>
<evidence type="ECO:0000256" key="9">
    <source>
        <dbReference type="SAM" id="Phobius"/>
    </source>
</evidence>
<name>A0ABD5UH14_9EURY</name>
<dbReference type="PANTHER" id="PTHR16228">
    <property type="entry name" value="DIVALENT CATION TRANSPORTER SOLUTE CARRIER FAMILY 41"/>
    <property type="match status" value="1"/>
</dbReference>
<evidence type="ECO:0000256" key="3">
    <source>
        <dbReference type="ARBA" id="ARBA00022448"/>
    </source>
</evidence>
<gene>
    <name evidence="11" type="ORF">ACFQHK_12900</name>
</gene>
<evidence type="ECO:0000256" key="8">
    <source>
        <dbReference type="ARBA" id="ARBA00023136"/>
    </source>
</evidence>
<keyword evidence="6 9" id="KW-1133">Transmembrane helix</keyword>
<keyword evidence="8 9" id="KW-0472">Membrane</keyword>
<feature type="domain" description="SLC41A/MgtE integral membrane" evidence="10">
    <location>
        <begin position="49"/>
        <end position="181"/>
    </location>
</feature>
<keyword evidence="12" id="KW-1185">Reference proteome</keyword>
<protein>
    <submittedName>
        <fullName evidence="11">Magnesium transporter</fullName>
    </submittedName>
</protein>
<dbReference type="PANTHER" id="PTHR16228:SF7">
    <property type="entry name" value="SLC41A_MGTE INTEGRAL MEMBRANE DOMAIN-CONTAINING PROTEIN"/>
    <property type="match status" value="1"/>
</dbReference>
<feature type="transmembrane region" description="Helical" evidence="9">
    <location>
        <begin position="87"/>
        <end position="113"/>
    </location>
</feature>
<dbReference type="Gene3D" id="1.10.357.20">
    <property type="entry name" value="SLC41 divalent cation transporters, integral membrane domain"/>
    <property type="match status" value="1"/>
</dbReference>
<proteinExistence type="inferred from homology"/>
<feature type="transmembrane region" description="Helical" evidence="9">
    <location>
        <begin position="45"/>
        <end position="67"/>
    </location>
</feature>
<dbReference type="InterPro" id="IPR006667">
    <property type="entry name" value="SLC41_membr_dom"/>
</dbReference>
<evidence type="ECO:0000313" key="11">
    <source>
        <dbReference type="EMBL" id="MFC6837406.1"/>
    </source>
</evidence>
<reference evidence="11 12" key="1">
    <citation type="journal article" date="2019" name="Int. J. Syst. Evol. Microbiol.">
        <title>The Global Catalogue of Microorganisms (GCM) 10K type strain sequencing project: providing services to taxonomists for standard genome sequencing and annotation.</title>
        <authorList>
            <consortium name="The Broad Institute Genomics Platform"/>
            <consortium name="The Broad Institute Genome Sequencing Center for Infectious Disease"/>
            <person name="Wu L."/>
            <person name="Ma J."/>
        </authorList>
    </citation>
    <scope>NUCLEOTIDE SEQUENCE [LARGE SCALE GENOMIC DNA]</scope>
    <source>
        <strain evidence="11 12">PSRA2</strain>
    </source>
</reference>
<feature type="transmembrane region" description="Helical" evidence="9">
    <location>
        <begin position="125"/>
        <end position="150"/>
    </location>
</feature>
<dbReference type="GO" id="GO:0016020">
    <property type="term" value="C:membrane"/>
    <property type="evidence" value="ECO:0007669"/>
    <property type="project" value="UniProtKB-SubCell"/>
</dbReference>
<evidence type="ECO:0000259" key="10">
    <source>
        <dbReference type="Pfam" id="PF01769"/>
    </source>
</evidence>
<accession>A0ABD5UH14</accession>
<dbReference type="EMBL" id="JBHSXM010000001">
    <property type="protein sequence ID" value="MFC6837406.1"/>
    <property type="molecule type" value="Genomic_DNA"/>
</dbReference>
<dbReference type="Pfam" id="PF01769">
    <property type="entry name" value="MgtE"/>
    <property type="match status" value="1"/>
</dbReference>
<feature type="transmembrane region" description="Helical" evidence="9">
    <location>
        <begin position="15"/>
        <end position="33"/>
    </location>
</feature>
<organism evidence="11 12">
    <name type="scientific">Halomarina ordinaria</name>
    <dbReference type="NCBI Taxonomy" id="3033939"/>
    <lineage>
        <taxon>Archaea</taxon>
        <taxon>Methanobacteriati</taxon>
        <taxon>Methanobacteriota</taxon>
        <taxon>Stenosarchaea group</taxon>
        <taxon>Halobacteria</taxon>
        <taxon>Halobacteriales</taxon>
        <taxon>Natronomonadaceae</taxon>
        <taxon>Halomarina</taxon>
    </lineage>
</organism>
<evidence type="ECO:0000256" key="1">
    <source>
        <dbReference type="ARBA" id="ARBA00004141"/>
    </source>
</evidence>
<evidence type="ECO:0000256" key="6">
    <source>
        <dbReference type="ARBA" id="ARBA00022989"/>
    </source>
</evidence>
<evidence type="ECO:0000256" key="7">
    <source>
        <dbReference type="ARBA" id="ARBA00023065"/>
    </source>
</evidence>
<dbReference type="SUPFAM" id="SSF161093">
    <property type="entry name" value="MgtE membrane domain-like"/>
    <property type="match status" value="1"/>
</dbReference>
<sequence length="191" mass="19166">MTVRDVAREAYREGVSALAASAVGGLLAGVVLGGMRAEFEAVPGLLVLVPALLATRGNVYGALGARVSTALHQGLITPSVGEADDRLRAAVVAAIGNGIVASVFAATAAFLVLRLLAMPAAPLSTLVAISLVASLLSGTVLAAIVVAVVFAGYRRGYNPDTLVGPIVTTAGDVFGVTFLFLAVRLVLEVGG</sequence>
<dbReference type="InterPro" id="IPR045349">
    <property type="entry name" value="SLC41A1-3"/>
</dbReference>
<keyword evidence="4 9" id="KW-0812">Transmembrane</keyword>
<dbReference type="RefSeq" id="WP_304449071.1">
    <property type="nucleotide sequence ID" value="NZ_JARRAH010000001.1"/>
</dbReference>
<dbReference type="AlphaFoldDB" id="A0ABD5UH14"/>
<comment type="subcellular location">
    <subcellularLocation>
        <location evidence="1">Membrane</location>
        <topology evidence="1">Multi-pass membrane protein</topology>
    </subcellularLocation>
</comment>
<evidence type="ECO:0000313" key="12">
    <source>
        <dbReference type="Proteomes" id="UP001596406"/>
    </source>
</evidence>
<dbReference type="Proteomes" id="UP001596406">
    <property type="component" value="Unassembled WGS sequence"/>
</dbReference>
<keyword evidence="5" id="KW-0460">Magnesium</keyword>